<evidence type="ECO:0000313" key="1">
    <source>
        <dbReference type="EMBL" id="PWW03349.1"/>
    </source>
</evidence>
<dbReference type="AlphaFoldDB" id="A0A317PQ82"/>
<sequence>MRLDAAVGGLARSMRASSRLLCMASQRSLRRWAFSQKSGLLPEYARQNERGRRRHIAAVFARFVDMLPLDTHRLGQHQLGQLGRLDELRLQDLADAR</sequence>
<name>A0A317PQ82_9HYPH</name>
<dbReference type="Proteomes" id="UP000246352">
    <property type="component" value="Unassembled WGS sequence"/>
</dbReference>
<accession>A0A317PQ82</accession>
<evidence type="ECO:0000313" key="2">
    <source>
        <dbReference type="Proteomes" id="UP000246352"/>
    </source>
</evidence>
<dbReference type="EMBL" id="QGTR01000001">
    <property type="protein sequence ID" value="PWW03349.1"/>
    <property type="molecule type" value="Genomic_DNA"/>
</dbReference>
<organism evidence="1 2">
    <name type="scientific">Hoeflea marina</name>
    <dbReference type="NCBI Taxonomy" id="274592"/>
    <lineage>
        <taxon>Bacteria</taxon>
        <taxon>Pseudomonadati</taxon>
        <taxon>Pseudomonadota</taxon>
        <taxon>Alphaproteobacteria</taxon>
        <taxon>Hyphomicrobiales</taxon>
        <taxon>Rhizobiaceae</taxon>
        <taxon>Hoeflea</taxon>
    </lineage>
</organism>
<comment type="caution">
    <text evidence="1">The sequence shown here is derived from an EMBL/GenBank/DDBJ whole genome shotgun (WGS) entry which is preliminary data.</text>
</comment>
<proteinExistence type="predicted"/>
<reference evidence="1 2" key="1">
    <citation type="submission" date="2018-05" db="EMBL/GenBank/DDBJ databases">
        <title>Genomic Encyclopedia of Type Strains, Phase IV (KMG-IV): sequencing the most valuable type-strain genomes for metagenomic binning, comparative biology and taxonomic classification.</title>
        <authorList>
            <person name="Goeker M."/>
        </authorList>
    </citation>
    <scope>NUCLEOTIDE SEQUENCE [LARGE SCALE GENOMIC DNA]</scope>
    <source>
        <strain evidence="1 2">DSM 16791</strain>
    </source>
</reference>
<protein>
    <submittedName>
        <fullName evidence="1">Uncharacterized protein</fullName>
    </submittedName>
</protein>
<gene>
    <name evidence="1" type="ORF">DFR52_10129</name>
</gene>
<keyword evidence="2" id="KW-1185">Reference proteome</keyword>